<reference evidence="2" key="1">
    <citation type="submission" date="2023-07" db="EMBL/GenBank/DDBJ databases">
        <title>A chromosome-level genome assembly of Lolium multiflorum.</title>
        <authorList>
            <person name="Chen Y."/>
            <person name="Copetti D."/>
            <person name="Kolliker R."/>
            <person name="Studer B."/>
        </authorList>
    </citation>
    <scope>NUCLEOTIDE SEQUENCE</scope>
    <source>
        <strain evidence="2">02402/16</strain>
        <tissue evidence="2">Leaf</tissue>
    </source>
</reference>
<name>A0AAD8SD42_LOLMU</name>
<evidence type="ECO:0000313" key="2">
    <source>
        <dbReference type="EMBL" id="KAK1649166.1"/>
    </source>
</evidence>
<dbReference type="Proteomes" id="UP001231189">
    <property type="component" value="Unassembled WGS sequence"/>
</dbReference>
<accession>A0AAD8SD42</accession>
<evidence type="ECO:0000256" key="1">
    <source>
        <dbReference type="SAM" id="MobiDB-lite"/>
    </source>
</evidence>
<dbReference type="EMBL" id="JAUUTY010000004">
    <property type="protein sequence ID" value="KAK1649166.1"/>
    <property type="molecule type" value="Genomic_DNA"/>
</dbReference>
<gene>
    <name evidence="2" type="ORF">QYE76_066971</name>
</gene>
<dbReference type="PANTHER" id="PTHR33087:SF21">
    <property type="entry name" value="OS03G0782100 PROTEIN"/>
    <property type="match status" value="1"/>
</dbReference>
<dbReference type="AlphaFoldDB" id="A0AAD8SD42"/>
<sequence>MAPRGLSASARFVHGSGGHPSCGHGTWRSDTMSRKEDGPKACFRCSSPDHLVASCSKPRYRKPQPRPPSPSFTWPRRTDAPAPASMSFLGHPTTREEEDSCYIATSYDLGRQRLDWESTAIVAWVISAPSGMDRTDVDDAFRRKFRLRESELMVSSHYPEQFLIKFANAKLRDEVLRTERCCFKKDGLDIHFRPWRAVSHAYNADLHFRVHVVVDGPAPFAWRPEVVICSWAVNVRFNALMMVSQPWRTPPPSECGYGRRPPLDSEGSLVHAGQQRGRRPLLHGIGKNRTKRGISFACAWHHDRPHRRLHRGTSSRWR</sequence>
<feature type="region of interest" description="Disordered" evidence="1">
    <location>
        <begin position="56"/>
        <end position="93"/>
    </location>
</feature>
<evidence type="ECO:0000313" key="3">
    <source>
        <dbReference type="Proteomes" id="UP001231189"/>
    </source>
</evidence>
<keyword evidence="3" id="KW-1185">Reference proteome</keyword>
<comment type="caution">
    <text evidence="2">The sequence shown here is derived from an EMBL/GenBank/DDBJ whole genome shotgun (WGS) entry which is preliminary data.</text>
</comment>
<dbReference type="PANTHER" id="PTHR33087">
    <property type="entry name" value="OS07G0539200 PROTEIN"/>
    <property type="match status" value="1"/>
</dbReference>
<protein>
    <submittedName>
        <fullName evidence="2">Uncharacterized protein</fullName>
    </submittedName>
</protein>
<feature type="region of interest" description="Disordered" evidence="1">
    <location>
        <begin position="1"/>
        <end position="33"/>
    </location>
</feature>
<dbReference type="InterPro" id="IPR053253">
    <property type="entry name" value="Sex_diff_modulator"/>
</dbReference>
<proteinExistence type="predicted"/>
<organism evidence="2 3">
    <name type="scientific">Lolium multiflorum</name>
    <name type="common">Italian ryegrass</name>
    <name type="synonym">Lolium perenne subsp. multiflorum</name>
    <dbReference type="NCBI Taxonomy" id="4521"/>
    <lineage>
        <taxon>Eukaryota</taxon>
        <taxon>Viridiplantae</taxon>
        <taxon>Streptophyta</taxon>
        <taxon>Embryophyta</taxon>
        <taxon>Tracheophyta</taxon>
        <taxon>Spermatophyta</taxon>
        <taxon>Magnoliopsida</taxon>
        <taxon>Liliopsida</taxon>
        <taxon>Poales</taxon>
        <taxon>Poaceae</taxon>
        <taxon>BOP clade</taxon>
        <taxon>Pooideae</taxon>
        <taxon>Poodae</taxon>
        <taxon>Poeae</taxon>
        <taxon>Poeae Chloroplast Group 2 (Poeae type)</taxon>
        <taxon>Loliodinae</taxon>
        <taxon>Loliinae</taxon>
        <taxon>Lolium</taxon>
    </lineage>
</organism>